<feature type="signal peptide" evidence="1">
    <location>
        <begin position="1"/>
        <end position="23"/>
    </location>
</feature>
<dbReference type="Pfam" id="PF25607">
    <property type="entry name" value="DUF7939"/>
    <property type="match status" value="1"/>
</dbReference>
<dbReference type="InterPro" id="IPR025738">
    <property type="entry name" value="BatD"/>
</dbReference>
<organism evidence="3 4">
    <name type="scientific">Nitrosomonas aestuarii</name>
    <dbReference type="NCBI Taxonomy" id="52441"/>
    <lineage>
        <taxon>Bacteria</taxon>
        <taxon>Pseudomonadati</taxon>
        <taxon>Pseudomonadota</taxon>
        <taxon>Betaproteobacteria</taxon>
        <taxon>Nitrosomonadales</taxon>
        <taxon>Nitrosomonadaceae</taxon>
        <taxon>Nitrosomonas</taxon>
    </lineage>
</organism>
<dbReference type="RefSeq" id="WP_090699344.1">
    <property type="nucleotide sequence ID" value="NZ_FOSP01000012.1"/>
</dbReference>
<dbReference type="InterPro" id="IPR057699">
    <property type="entry name" value="DUF7939"/>
</dbReference>
<feature type="chain" id="PRO_5011543998" evidence="1">
    <location>
        <begin position="24"/>
        <end position="584"/>
    </location>
</feature>
<dbReference type="PANTHER" id="PTHR40940:SF1">
    <property type="entry name" value="PROTEIN BATD"/>
    <property type="match status" value="1"/>
</dbReference>
<dbReference type="PANTHER" id="PTHR40940">
    <property type="entry name" value="PROTEIN BATD-RELATED"/>
    <property type="match status" value="1"/>
</dbReference>
<accession>A0A1I4BH34</accession>
<reference evidence="4" key="1">
    <citation type="submission" date="2016-10" db="EMBL/GenBank/DDBJ databases">
        <authorList>
            <person name="Varghese N."/>
            <person name="Submissions S."/>
        </authorList>
    </citation>
    <scope>NUCLEOTIDE SEQUENCE [LARGE SCALE GENOMIC DNA]</scope>
    <source>
        <strain evidence="4">Nm69</strain>
    </source>
</reference>
<keyword evidence="1" id="KW-0732">Signal</keyword>
<dbReference type="AlphaFoldDB" id="A0A1I4BH34"/>
<dbReference type="STRING" id="52441.SAMN05216302_101234"/>
<dbReference type="OrthoDB" id="5293418at2"/>
<dbReference type="EMBL" id="FOSP01000012">
    <property type="protein sequence ID" value="SFK68135.1"/>
    <property type="molecule type" value="Genomic_DNA"/>
</dbReference>
<sequence length="584" mass="66422">MRKKFVLTFIIWLICFAAQQTHATITAQLDRDRITEGETVRLVIEASGQVSAMPDTRPLDQDFEVTGTMSGSRVNIINGNMDSRTTWTISLIPKRSGELTIPSLKVNNDYTPALTIQVNETSAGTEPDADTPIFLETEVDKTDPYVQGMVRYTQRVFFAVNLTQGSLSEPEHENVLVQKLGEDREFQTTRHGKTYYVIEREFVIFPQTSGSLVIPGPVLNAQIPENTHRQDPFFDRFFTSNRPIRLRGEAITLDVRPRPKQNKSPYWLPAESIELLETWQPEDTTITFGDPITRNITIKALGVTGEQLPELKFSDPEGFKLYPDRTQSSTKNLSQTIQGEKILRLAYMPAQPGKHTLPAFTLHWWDTTTDSEQTVTLPARTIEVQPATDQQQYIPAPALDTPKADNTPPQTARHENIFNLDDNKKSGIDTPSAFNHSGWFWTTLLFAALWLFTLGRQWRRRHHPPKSIEDDNTSRLESKNARAARKRFLYACQVNDAQKARHHLLQWAATHWPQSPPRGLEELATRLNDPAVSKALTTLDRVLYQDDKDNWNGPQLAGLLTEFSQLNHNRNKNKNKGTLPELYS</sequence>
<evidence type="ECO:0000259" key="2">
    <source>
        <dbReference type="Pfam" id="PF25607"/>
    </source>
</evidence>
<proteinExistence type="predicted"/>
<evidence type="ECO:0000313" key="4">
    <source>
        <dbReference type="Proteomes" id="UP000199533"/>
    </source>
</evidence>
<name>A0A1I4BH34_9PROT</name>
<gene>
    <name evidence="3" type="ORF">SAMN05216302_101234</name>
</gene>
<dbReference type="Proteomes" id="UP000199533">
    <property type="component" value="Unassembled WGS sequence"/>
</dbReference>
<dbReference type="Pfam" id="PF13584">
    <property type="entry name" value="BatD"/>
    <property type="match status" value="2"/>
</dbReference>
<keyword evidence="4" id="KW-1185">Reference proteome</keyword>
<evidence type="ECO:0000313" key="3">
    <source>
        <dbReference type="EMBL" id="SFK68135.1"/>
    </source>
</evidence>
<protein>
    <submittedName>
        <fullName evidence="3">Oxygen tolerance</fullName>
    </submittedName>
</protein>
<evidence type="ECO:0000256" key="1">
    <source>
        <dbReference type="SAM" id="SignalP"/>
    </source>
</evidence>
<feature type="domain" description="DUF7939" evidence="2">
    <location>
        <begin position="482"/>
        <end position="564"/>
    </location>
</feature>